<keyword evidence="3" id="KW-0238">DNA-binding</keyword>
<evidence type="ECO:0000313" key="6">
    <source>
        <dbReference type="EMBL" id="SDY20633.1"/>
    </source>
</evidence>
<organism evidence="6 7">
    <name type="scientific">Lentibacter algarum</name>
    <dbReference type="NCBI Taxonomy" id="576131"/>
    <lineage>
        <taxon>Bacteria</taxon>
        <taxon>Pseudomonadati</taxon>
        <taxon>Pseudomonadota</taxon>
        <taxon>Alphaproteobacteria</taxon>
        <taxon>Rhodobacterales</taxon>
        <taxon>Roseobacteraceae</taxon>
        <taxon>Lentibacter</taxon>
    </lineage>
</organism>
<sequence>MPTMNVSCKIDQRSIEKYIKEQCALGDRVTLSDQVCAGLKLVINSQSCSWTYAYRKRGYRDGGKRHPQRTVKLGDPVSMSPSEARLAAETIKAQVRAGEDPALATRTKERERKAEEARKRACAEWLKIYSAQQMQLGKTKYQRDELRNIRLALNELTLMEAYPEEITSKHIRDLSDLHHARPATGRHRLGAISRFLDYLLDEEVINANPVASVSKRRKPKPPSPRENYFTPEQLAALWNIEGLKPSYQRYLRFMITSPLRANEAAKLTWDQVDRDRSEVRLYAEDTKNSEHFVMPLSLIATQVVLGNEQVQSELVFPLSSVENAQMSSWSHFNRCVRTTSGIENFILHDLRRTFSTLMAEHTDVSESLIDSLLNHKQSATRGGVMRHYQKSQNLDKRRDVMAKWGRLLEAWVGST</sequence>
<dbReference type="InterPro" id="IPR010998">
    <property type="entry name" value="Integrase_recombinase_N"/>
</dbReference>
<dbReference type="Gene3D" id="1.10.150.130">
    <property type="match status" value="1"/>
</dbReference>
<dbReference type="AlphaFoldDB" id="A0A1H3HYQ7"/>
<evidence type="ECO:0000256" key="1">
    <source>
        <dbReference type="ARBA" id="ARBA00008857"/>
    </source>
</evidence>
<dbReference type="STRING" id="576131.SAMN05444486_101747"/>
<protein>
    <submittedName>
        <fullName evidence="6">Site-specific recombinase XerD</fullName>
    </submittedName>
</protein>
<dbReference type="InterPro" id="IPR002104">
    <property type="entry name" value="Integrase_catalytic"/>
</dbReference>
<keyword evidence="2" id="KW-0229">DNA integration</keyword>
<dbReference type="GO" id="GO:0006310">
    <property type="term" value="P:DNA recombination"/>
    <property type="evidence" value="ECO:0007669"/>
    <property type="project" value="UniProtKB-KW"/>
</dbReference>
<dbReference type="CDD" id="cd00801">
    <property type="entry name" value="INT_P4_C"/>
    <property type="match status" value="1"/>
</dbReference>
<reference evidence="6 7" key="1">
    <citation type="submission" date="2016-10" db="EMBL/GenBank/DDBJ databases">
        <authorList>
            <person name="de Groot N.N."/>
        </authorList>
    </citation>
    <scope>NUCLEOTIDE SEQUENCE [LARGE SCALE GENOMIC DNA]</scope>
    <source>
        <strain evidence="6 7">DSM 24677</strain>
    </source>
</reference>
<dbReference type="Pfam" id="PF00589">
    <property type="entry name" value="Phage_integrase"/>
    <property type="match status" value="1"/>
</dbReference>
<dbReference type="Proteomes" id="UP000199026">
    <property type="component" value="Unassembled WGS sequence"/>
</dbReference>
<dbReference type="PROSITE" id="PS51898">
    <property type="entry name" value="TYR_RECOMBINASE"/>
    <property type="match status" value="1"/>
</dbReference>
<dbReference type="PANTHER" id="PTHR30629">
    <property type="entry name" value="PROPHAGE INTEGRASE"/>
    <property type="match status" value="1"/>
</dbReference>
<dbReference type="InterPro" id="IPR025166">
    <property type="entry name" value="Integrase_DNA_bind_dom"/>
</dbReference>
<dbReference type="Pfam" id="PF13356">
    <property type="entry name" value="Arm-DNA-bind_3"/>
    <property type="match status" value="1"/>
</dbReference>
<dbReference type="GO" id="GO:0015074">
    <property type="term" value="P:DNA integration"/>
    <property type="evidence" value="ECO:0007669"/>
    <property type="project" value="UniProtKB-KW"/>
</dbReference>
<evidence type="ECO:0000259" key="5">
    <source>
        <dbReference type="PROSITE" id="PS51898"/>
    </source>
</evidence>
<evidence type="ECO:0000256" key="3">
    <source>
        <dbReference type="ARBA" id="ARBA00023125"/>
    </source>
</evidence>
<dbReference type="PANTHER" id="PTHR30629:SF2">
    <property type="entry name" value="PROPHAGE INTEGRASE INTS-RELATED"/>
    <property type="match status" value="1"/>
</dbReference>
<dbReference type="OrthoDB" id="6388170at2"/>
<dbReference type="Gene3D" id="1.10.443.10">
    <property type="entry name" value="Intergrase catalytic core"/>
    <property type="match status" value="1"/>
</dbReference>
<dbReference type="SUPFAM" id="SSF56349">
    <property type="entry name" value="DNA breaking-rejoining enzymes"/>
    <property type="match status" value="1"/>
</dbReference>
<gene>
    <name evidence="6" type="ORF">SAMN05444486_101747</name>
</gene>
<accession>A0A1H3HYQ7</accession>
<dbReference type="InterPro" id="IPR050808">
    <property type="entry name" value="Phage_Integrase"/>
</dbReference>
<dbReference type="Gene3D" id="3.30.160.390">
    <property type="entry name" value="Integrase, DNA-binding domain"/>
    <property type="match status" value="1"/>
</dbReference>
<evidence type="ECO:0000256" key="4">
    <source>
        <dbReference type="ARBA" id="ARBA00023172"/>
    </source>
</evidence>
<dbReference type="EMBL" id="FNPR01000001">
    <property type="protein sequence ID" value="SDY20633.1"/>
    <property type="molecule type" value="Genomic_DNA"/>
</dbReference>
<keyword evidence="7" id="KW-1185">Reference proteome</keyword>
<keyword evidence="4" id="KW-0233">DNA recombination</keyword>
<evidence type="ECO:0000256" key="2">
    <source>
        <dbReference type="ARBA" id="ARBA00022908"/>
    </source>
</evidence>
<proteinExistence type="inferred from homology"/>
<dbReference type="InterPro" id="IPR038488">
    <property type="entry name" value="Integrase_DNA-bd_sf"/>
</dbReference>
<name>A0A1H3HYQ7_9RHOB</name>
<feature type="domain" description="Tyr recombinase" evidence="5">
    <location>
        <begin position="224"/>
        <end position="402"/>
    </location>
</feature>
<dbReference type="InterPro" id="IPR011010">
    <property type="entry name" value="DNA_brk_join_enz"/>
</dbReference>
<dbReference type="InterPro" id="IPR013762">
    <property type="entry name" value="Integrase-like_cat_sf"/>
</dbReference>
<comment type="similarity">
    <text evidence="1">Belongs to the 'phage' integrase family.</text>
</comment>
<evidence type="ECO:0000313" key="7">
    <source>
        <dbReference type="Proteomes" id="UP000199026"/>
    </source>
</evidence>
<dbReference type="GO" id="GO:0003677">
    <property type="term" value="F:DNA binding"/>
    <property type="evidence" value="ECO:0007669"/>
    <property type="project" value="UniProtKB-KW"/>
</dbReference>